<dbReference type="STRING" id="35722.A0A0B7NVC9"/>
<accession>A0A0B7NVC9</accession>
<dbReference type="OrthoDB" id="1898221at2759"/>
<dbReference type="AlphaFoldDB" id="A0A0B7NVC9"/>
<sequence length="555" mass="61114">MTIFISKKQPILIPNIDIYSFLFQPNEFNTTRSPDRPLLIDGISGKSLTFNQARFMSGRLAVGWNETVGLAKGDVVAVFAPNQYDHAVLYFSLLAAQCTVTPGNPNYTEVEFNHQVHKSEAKAIVTVPELLPVLLKVAAKNNIPRNRVFLFGDHAVDCIQPFSSIAAPARQVRIPLQGLVDGDDVAFICFSSGTTGVAKGVMLTHRNFVSQMIMVTDFEQTDANQKDDVIIGFLPFFHIFGLTTLVLRAFYSNTPVVIVPKYDLELVCQLIEKYKVTQGPIVPPVAVHLAKNDVVLKYDLSSLRIISSGAAPLGSEHIDALNLRVKAPVRQGYGMTETTAGCIYQKVGVSPSGSTGVLVANMECKLVDEEGNDIRNTTELGPDQPGEIFLRGPVIMKGYLNDDRANAETFTEDGWMRTGDVAKFDSKSGEFFIIDRIKELIKYKGYQVAPAELEALLMSHEAIADCCVIGIYDSAQATELPRAYVVLQPSIPKSDATAAMISKFVQDNVISYKKLRGGVKFLDIIPKSPSGKILRRVLRDAAHEEEKQQQLRGRL</sequence>
<evidence type="ECO:0000256" key="2">
    <source>
        <dbReference type="ARBA" id="ARBA00022598"/>
    </source>
</evidence>
<keyword evidence="2" id="KW-0436">Ligase</keyword>
<dbReference type="Gene3D" id="3.30.300.30">
    <property type="match status" value="1"/>
</dbReference>
<dbReference type="Pfam" id="PF13193">
    <property type="entry name" value="AMP-binding_C"/>
    <property type="match status" value="1"/>
</dbReference>
<dbReference type="CDD" id="cd05911">
    <property type="entry name" value="Firefly_Luc_like"/>
    <property type="match status" value="1"/>
</dbReference>
<name>A0A0B7NVC9_9FUNG</name>
<protein>
    <recommendedName>
        <fullName evidence="7">4-coumarate-CoA ligase</fullName>
    </recommendedName>
</protein>
<dbReference type="InterPro" id="IPR025110">
    <property type="entry name" value="AMP-bd_C"/>
</dbReference>
<comment type="similarity">
    <text evidence="1">Belongs to the ATP-dependent AMP-binding enzyme family.</text>
</comment>
<keyword evidence="6" id="KW-1185">Reference proteome</keyword>
<evidence type="ECO:0000313" key="5">
    <source>
        <dbReference type="EMBL" id="CEP19440.1"/>
    </source>
</evidence>
<evidence type="ECO:0000256" key="1">
    <source>
        <dbReference type="ARBA" id="ARBA00006432"/>
    </source>
</evidence>
<proteinExistence type="inferred from homology"/>
<evidence type="ECO:0000259" key="3">
    <source>
        <dbReference type="Pfam" id="PF00501"/>
    </source>
</evidence>
<dbReference type="PROSITE" id="PS00455">
    <property type="entry name" value="AMP_BINDING"/>
    <property type="match status" value="1"/>
</dbReference>
<feature type="domain" description="AMP-binding enzyme C-terminal" evidence="4">
    <location>
        <begin position="452"/>
        <end position="532"/>
    </location>
</feature>
<dbReference type="InterPro" id="IPR045851">
    <property type="entry name" value="AMP-bd_C_sf"/>
</dbReference>
<dbReference type="FunFam" id="3.30.300.30:FF:000007">
    <property type="entry name" value="4-coumarate--CoA ligase 2"/>
    <property type="match status" value="1"/>
</dbReference>
<feature type="domain" description="AMP-dependent synthetase/ligase" evidence="3">
    <location>
        <begin position="30"/>
        <end position="400"/>
    </location>
</feature>
<dbReference type="PANTHER" id="PTHR24096">
    <property type="entry name" value="LONG-CHAIN-FATTY-ACID--COA LIGASE"/>
    <property type="match status" value="1"/>
</dbReference>
<dbReference type="SUPFAM" id="SSF56801">
    <property type="entry name" value="Acetyl-CoA synthetase-like"/>
    <property type="match status" value="1"/>
</dbReference>
<evidence type="ECO:0008006" key="7">
    <source>
        <dbReference type="Google" id="ProtNLM"/>
    </source>
</evidence>
<dbReference type="InterPro" id="IPR000873">
    <property type="entry name" value="AMP-dep_synth/lig_dom"/>
</dbReference>
<dbReference type="Pfam" id="PF00501">
    <property type="entry name" value="AMP-binding"/>
    <property type="match status" value="1"/>
</dbReference>
<dbReference type="EMBL" id="LN734024">
    <property type="protein sequence ID" value="CEP19440.1"/>
    <property type="molecule type" value="Genomic_DNA"/>
</dbReference>
<dbReference type="Proteomes" id="UP000054107">
    <property type="component" value="Unassembled WGS sequence"/>
</dbReference>
<dbReference type="Gene3D" id="3.40.50.12780">
    <property type="entry name" value="N-terminal domain of ligase-like"/>
    <property type="match status" value="1"/>
</dbReference>
<dbReference type="PANTHER" id="PTHR24096:SF149">
    <property type="entry name" value="AMP-BINDING DOMAIN-CONTAINING PROTEIN-RELATED"/>
    <property type="match status" value="1"/>
</dbReference>
<dbReference type="InterPro" id="IPR042099">
    <property type="entry name" value="ANL_N_sf"/>
</dbReference>
<dbReference type="InterPro" id="IPR020845">
    <property type="entry name" value="AMP-binding_CS"/>
</dbReference>
<evidence type="ECO:0000313" key="6">
    <source>
        <dbReference type="Proteomes" id="UP000054107"/>
    </source>
</evidence>
<organism evidence="5 6">
    <name type="scientific">Parasitella parasitica</name>
    <dbReference type="NCBI Taxonomy" id="35722"/>
    <lineage>
        <taxon>Eukaryota</taxon>
        <taxon>Fungi</taxon>
        <taxon>Fungi incertae sedis</taxon>
        <taxon>Mucoromycota</taxon>
        <taxon>Mucoromycotina</taxon>
        <taxon>Mucoromycetes</taxon>
        <taxon>Mucorales</taxon>
        <taxon>Mucorineae</taxon>
        <taxon>Mucoraceae</taxon>
        <taxon>Parasitella</taxon>
    </lineage>
</organism>
<gene>
    <name evidence="5" type="primary">PARPA_13755.1 scaffold 47024</name>
</gene>
<dbReference type="GO" id="GO:0016405">
    <property type="term" value="F:CoA-ligase activity"/>
    <property type="evidence" value="ECO:0007669"/>
    <property type="project" value="TreeGrafter"/>
</dbReference>
<reference evidence="5 6" key="1">
    <citation type="submission" date="2014-09" db="EMBL/GenBank/DDBJ databases">
        <authorList>
            <person name="Ellenberger Sabrina"/>
        </authorList>
    </citation>
    <scope>NUCLEOTIDE SEQUENCE [LARGE SCALE GENOMIC DNA]</scope>
    <source>
        <strain evidence="5 6">CBS 412.66</strain>
    </source>
</reference>
<evidence type="ECO:0000259" key="4">
    <source>
        <dbReference type="Pfam" id="PF13193"/>
    </source>
</evidence>